<dbReference type="AlphaFoldDB" id="A0A8J8BF09"/>
<keyword evidence="3" id="KW-1185">Reference proteome</keyword>
<gene>
    <name evidence="2" type="ORF">KGA66_28220</name>
</gene>
<proteinExistence type="predicted"/>
<dbReference type="Proteomes" id="UP000677913">
    <property type="component" value="Unassembled WGS sequence"/>
</dbReference>
<reference evidence="2" key="1">
    <citation type="submission" date="2021-04" db="EMBL/GenBank/DDBJ databases">
        <title>Genome based classification of Actinospica acidithermotolerans sp. nov., an actinobacterium isolated from an Indonesian hot spring.</title>
        <authorList>
            <person name="Kusuma A.B."/>
            <person name="Putra K.E."/>
            <person name="Nafisah S."/>
            <person name="Loh J."/>
            <person name="Nouioui I."/>
            <person name="Goodfellow M."/>
        </authorList>
    </citation>
    <scope>NUCLEOTIDE SEQUENCE</scope>
    <source>
        <strain evidence="2">DSM 45618</strain>
    </source>
</reference>
<evidence type="ECO:0000313" key="3">
    <source>
        <dbReference type="Proteomes" id="UP000677913"/>
    </source>
</evidence>
<dbReference type="RefSeq" id="WP_211472516.1">
    <property type="nucleotide sequence ID" value="NZ_JAGSXH010000235.1"/>
</dbReference>
<evidence type="ECO:0000256" key="1">
    <source>
        <dbReference type="SAM" id="MobiDB-lite"/>
    </source>
</evidence>
<feature type="region of interest" description="Disordered" evidence="1">
    <location>
        <begin position="96"/>
        <end position="141"/>
    </location>
</feature>
<feature type="compositionally biased region" description="Basic and acidic residues" evidence="1">
    <location>
        <begin position="127"/>
        <end position="141"/>
    </location>
</feature>
<protein>
    <submittedName>
        <fullName evidence="2">Uncharacterized protein</fullName>
    </submittedName>
</protein>
<evidence type="ECO:0000313" key="2">
    <source>
        <dbReference type="EMBL" id="MBS2966953.1"/>
    </source>
</evidence>
<organism evidence="2 3">
    <name type="scientific">Actinocrinis puniceicyclus</name>
    <dbReference type="NCBI Taxonomy" id="977794"/>
    <lineage>
        <taxon>Bacteria</taxon>
        <taxon>Bacillati</taxon>
        <taxon>Actinomycetota</taxon>
        <taxon>Actinomycetes</taxon>
        <taxon>Catenulisporales</taxon>
        <taxon>Actinospicaceae</taxon>
        <taxon>Actinocrinis</taxon>
    </lineage>
</organism>
<sequence length="141" mass="15812">MKCVVCDAQLPAPAPVGRPRRYCSTACRQRAYRHRHHSEQRLYSPARGRTEPCGRPGAEPLLAALVLFPLDEADSVYAAQSFAEFPWEYFLARLHPEQRPDETTSDGISSQRDKADPDAEPTTVEGRNADENATLRDEILC</sequence>
<name>A0A8J8BF09_9ACTN</name>
<dbReference type="EMBL" id="JAGSXH010000235">
    <property type="protein sequence ID" value="MBS2966953.1"/>
    <property type="molecule type" value="Genomic_DNA"/>
</dbReference>
<comment type="caution">
    <text evidence="2">The sequence shown here is derived from an EMBL/GenBank/DDBJ whole genome shotgun (WGS) entry which is preliminary data.</text>
</comment>
<accession>A0A8J8BF09</accession>